<dbReference type="Proteomes" id="UP000030060">
    <property type="component" value="Unassembled WGS sequence"/>
</dbReference>
<proteinExistence type="predicted"/>
<gene>
    <name evidence="1" type="ORF">K814_0118015</name>
</gene>
<dbReference type="AlphaFoldDB" id="A0A0A1Z0Q3"/>
<sequence length="85" mass="9355">MTAKGRVNSAFFLLLECWCVLGEDQYSLYQQFAQHDQLLAGQQLVAAGTFATQRETSPLTTVTSKNMEIPMPIDAPILDVTCCIA</sequence>
<evidence type="ECO:0000313" key="2">
    <source>
        <dbReference type="Proteomes" id="UP000030060"/>
    </source>
</evidence>
<organism evidence="1 2">
    <name type="scientific">Pseudomonas fluorescens LMG 5329</name>
    <dbReference type="NCBI Taxonomy" id="1324332"/>
    <lineage>
        <taxon>Bacteria</taxon>
        <taxon>Pseudomonadati</taxon>
        <taxon>Pseudomonadota</taxon>
        <taxon>Gammaproteobacteria</taxon>
        <taxon>Pseudomonadales</taxon>
        <taxon>Pseudomonadaceae</taxon>
        <taxon>Pseudomonas</taxon>
    </lineage>
</organism>
<accession>A0A0A1Z0Q3</accession>
<evidence type="ECO:0000313" key="1">
    <source>
        <dbReference type="EMBL" id="KGE66681.1"/>
    </source>
</evidence>
<protein>
    <submittedName>
        <fullName evidence="1">Uncharacterized protein</fullName>
    </submittedName>
</protein>
<name>A0A0A1Z0Q3_PSEFL</name>
<comment type="caution">
    <text evidence="1">The sequence shown here is derived from an EMBL/GenBank/DDBJ whole genome shotgun (WGS) entry which is preliminary data.</text>
</comment>
<dbReference type="EMBL" id="ASGY01000127">
    <property type="protein sequence ID" value="KGE66681.1"/>
    <property type="molecule type" value="Genomic_DNA"/>
</dbReference>
<reference evidence="1 2" key="1">
    <citation type="journal article" date="2013" name="Genome Announc.">
        <title>Draft Genome Sequence of Pseudomonas fluorescens LMG 5329, a White Line-Inducing Principle-Producing Bioindicator for the Mushroom Pathogen Pseudomonas tolaasii.</title>
        <authorList>
            <person name="Ghequire M.G."/>
            <person name="Rokni-Zadeh H."/>
            <person name="Zarrineh P."/>
            <person name="De Mot R."/>
        </authorList>
    </citation>
    <scope>NUCLEOTIDE SEQUENCE [LARGE SCALE GENOMIC DNA]</scope>
    <source>
        <strain evidence="1 2">LMG 5329</strain>
    </source>
</reference>